<reference evidence="1 2" key="1">
    <citation type="submission" date="2014-04" db="EMBL/GenBank/DDBJ databases">
        <authorList>
            <consortium name="DOE Joint Genome Institute"/>
            <person name="Kuo A."/>
            <person name="Kohler A."/>
            <person name="Costa M.D."/>
            <person name="Nagy L.G."/>
            <person name="Floudas D."/>
            <person name="Copeland A."/>
            <person name="Barry K.W."/>
            <person name="Cichocki N."/>
            <person name="Veneault-Fourrey C."/>
            <person name="LaButti K."/>
            <person name="Lindquist E.A."/>
            <person name="Lipzen A."/>
            <person name="Lundell T."/>
            <person name="Morin E."/>
            <person name="Murat C."/>
            <person name="Sun H."/>
            <person name="Tunlid A."/>
            <person name="Henrissat B."/>
            <person name="Grigoriev I.V."/>
            <person name="Hibbett D.S."/>
            <person name="Martin F."/>
            <person name="Nordberg H.P."/>
            <person name="Cantor M.N."/>
            <person name="Hua S.X."/>
        </authorList>
    </citation>
    <scope>NUCLEOTIDE SEQUENCE [LARGE SCALE GENOMIC DNA]</scope>
    <source>
        <strain evidence="1 2">Marx 270</strain>
    </source>
</reference>
<accession>A0A0C3NRB6</accession>
<name>A0A0C3NRB6_PISTI</name>
<evidence type="ECO:0000313" key="2">
    <source>
        <dbReference type="Proteomes" id="UP000054217"/>
    </source>
</evidence>
<reference evidence="2" key="2">
    <citation type="submission" date="2015-01" db="EMBL/GenBank/DDBJ databases">
        <title>Evolutionary Origins and Diversification of the Mycorrhizal Mutualists.</title>
        <authorList>
            <consortium name="DOE Joint Genome Institute"/>
            <consortium name="Mycorrhizal Genomics Consortium"/>
            <person name="Kohler A."/>
            <person name="Kuo A."/>
            <person name="Nagy L.G."/>
            <person name="Floudas D."/>
            <person name="Copeland A."/>
            <person name="Barry K.W."/>
            <person name="Cichocki N."/>
            <person name="Veneault-Fourrey C."/>
            <person name="LaButti K."/>
            <person name="Lindquist E.A."/>
            <person name="Lipzen A."/>
            <person name="Lundell T."/>
            <person name="Morin E."/>
            <person name="Murat C."/>
            <person name="Riley R."/>
            <person name="Ohm R."/>
            <person name="Sun H."/>
            <person name="Tunlid A."/>
            <person name="Henrissat B."/>
            <person name="Grigoriev I.V."/>
            <person name="Hibbett D.S."/>
            <person name="Martin F."/>
        </authorList>
    </citation>
    <scope>NUCLEOTIDE SEQUENCE [LARGE SCALE GENOMIC DNA]</scope>
    <source>
        <strain evidence="2">Marx 270</strain>
    </source>
</reference>
<sequence length="56" mass="6203">MTILTSSDGMLCVPMKRPLSVVRPTDQSPSEPRPQVPIGFIKYYEKDKVRAPTGIA</sequence>
<dbReference type="AlphaFoldDB" id="A0A0C3NRB6"/>
<dbReference type="HOGENOM" id="CLU_3015158_0_0_1"/>
<dbReference type="Proteomes" id="UP000054217">
    <property type="component" value="Unassembled WGS sequence"/>
</dbReference>
<proteinExistence type="predicted"/>
<keyword evidence="2" id="KW-1185">Reference proteome</keyword>
<protein>
    <submittedName>
        <fullName evidence="1">Uncharacterized protein</fullName>
    </submittedName>
</protein>
<dbReference type="EMBL" id="KN831976">
    <property type="protein sequence ID" value="KIO03390.1"/>
    <property type="molecule type" value="Genomic_DNA"/>
</dbReference>
<organism evidence="1 2">
    <name type="scientific">Pisolithus tinctorius Marx 270</name>
    <dbReference type="NCBI Taxonomy" id="870435"/>
    <lineage>
        <taxon>Eukaryota</taxon>
        <taxon>Fungi</taxon>
        <taxon>Dikarya</taxon>
        <taxon>Basidiomycota</taxon>
        <taxon>Agaricomycotina</taxon>
        <taxon>Agaricomycetes</taxon>
        <taxon>Agaricomycetidae</taxon>
        <taxon>Boletales</taxon>
        <taxon>Sclerodermatineae</taxon>
        <taxon>Pisolithaceae</taxon>
        <taxon>Pisolithus</taxon>
    </lineage>
</organism>
<evidence type="ECO:0000313" key="1">
    <source>
        <dbReference type="EMBL" id="KIO03390.1"/>
    </source>
</evidence>
<gene>
    <name evidence="1" type="ORF">M404DRAFT_1001307</name>
</gene>
<dbReference type="InParanoid" id="A0A0C3NRB6"/>